<feature type="compositionally biased region" description="Polar residues" evidence="1">
    <location>
        <begin position="34"/>
        <end position="47"/>
    </location>
</feature>
<proteinExistence type="predicted"/>
<feature type="compositionally biased region" description="Basic and acidic residues" evidence="1">
    <location>
        <begin position="1"/>
        <end position="11"/>
    </location>
</feature>
<sequence length="47" mass="4874">MLTVQADERSTGGHQSPSRPSQGQCRSIRPLVVGSTQGGSYSKASSP</sequence>
<gene>
    <name evidence="2" type="ORF">ACFFX0_04935</name>
</gene>
<dbReference type="EMBL" id="JBHMFI010000001">
    <property type="protein sequence ID" value="MFB9070567.1"/>
    <property type="molecule type" value="Genomic_DNA"/>
</dbReference>
<accession>A0ABV5FV59</accession>
<feature type="region of interest" description="Disordered" evidence="1">
    <location>
        <begin position="1"/>
        <end position="47"/>
    </location>
</feature>
<protein>
    <submittedName>
        <fullName evidence="2">Uncharacterized protein</fullName>
    </submittedName>
</protein>
<name>A0ABV5FV59_9MICC</name>
<evidence type="ECO:0000313" key="2">
    <source>
        <dbReference type="EMBL" id="MFB9070567.1"/>
    </source>
</evidence>
<dbReference type="Proteomes" id="UP001589575">
    <property type="component" value="Unassembled WGS sequence"/>
</dbReference>
<keyword evidence="3" id="KW-1185">Reference proteome</keyword>
<reference evidence="2 3" key="1">
    <citation type="submission" date="2024-09" db="EMBL/GenBank/DDBJ databases">
        <authorList>
            <person name="Sun Q."/>
            <person name="Mori K."/>
        </authorList>
    </citation>
    <scope>NUCLEOTIDE SEQUENCE [LARGE SCALE GENOMIC DNA]</scope>
    <source>
        <strain evidence="2 3">CCM 7609</strain>
    </source>
</reference>
<organism evidence="2 3">
    <name type="scientific">Citricoccus parietis</name>
    <dbReference type="NCBI Taxonomy" id="592307"/>
    <lineage>
        <taxon>Bacteria</taxon>
        <taxon>Bacillati</taxon>
        <taxon>Actinomycetota</taxon>
        <taxon>Actinomycetes</taxon>
        <taxon>Micrococcales</taxon>
        <taxon>Micrococcaceae</taxon>
        <taxon>Citricoccus</taxon>
    </lineage>
</organism>
<evidence type="ECO:0000256" key="1">
    <source>
        <dbReference type="SAM" id="MobiDB-lite"/>
    </source>
</evidence>
<feature type="compositionally biased region" description="Polar residues" evidence="1">
    <location>
        <begin position="12"/>
        <end position="25"/>
    </location>
</feature>
<comment type="caution">
    <text evidence="2">The sequence shown here is derived from an EMBL/GenBank/DDBJ whole genome shotgun (WGS) entry which is preliminary data.</text>
</comment>
<evidence type="ECO:0000313" key="3">
    <source>
        <dbReference type="Proteomes" id="UP001589575"/>
    </source>
</evidence>